<dbReference type="AlphaFoldDB" id="I7AT27"/>
<evidence type="ECO:0000313" key="3">
    <source>
        <dbReference type="EMBL" id="AFN83607.1"/>
    </source>
</evidence>
<organism evidence="3 4">
    <name type="scientific">Encephalitozoon romaleae (strain SJ-2008)</name>
    <name type="common">Microsporidian parasite</name>
    <dbReference type="NCBI Taxonomy" id="1178016"/>
    <lineage>
        <taxon>Eukaryota</taxon>
        <taxon>Fungi</taxon>
        <taxon>Fungi incertae sedis</taxon>
        <taxon>Microsporidia</taxon>
        <taxon>Unikaryonidae</taxon>
        <taxon>Encephalitozoon</taxon>
    </lineage>
</organism>
<feature type="chain" id="PRO_5003707920" evidence="2">
    <location>
        <begin position="17"/>
        <end position="378"/>
    </location>
</feature>
<dbReference type="OrthoDB" id="2194875at2759"/>
<sequence length="378" mass="41358">MRGAVVVLFIASRTVCDVIRLVPKCDSACMKGRLLASYYASLVPMPPVYLSATDSPVAKKPRIVRPAVVNLDGVKRSISKPRLAKVPEVVKTTVTATVLKAVPMEMPRTVQPPIVVMQPRYVMQPIPVALSPMSVSTVPKPKQSVRPSRPWIAVQQQGSGAEAINRIGKRVNLIYTMLTTLKQKYLQMIPPRPQRIVVVAPVTTMTILKTVSITPPQRTEIPVINQPITVVTLTKSASQPPQASKSVKVQPSTSTACVPSSQSTKGSSKVVKSNKNTESDKDTQRAQKRDSEDSSSSQESSSSSEKGGKPLYMLKSARLGRKRPKKRESFIDCYLRGNPSECTAENSEGRLDIGDAVIYRNDFDSDDEVIYLSDLLGR</sequence>
<dbReference type="VEuPathDB" id="MicrosporidiaDB:EROM_081930"/>
<feature type="compositionally biased region" description="Low complexity" evidence="1">
    <location>
        <begin position="260"/>
        <end position="274"/>
    </location>
</feature>
<evidence type="ECO:0000256" key="2">
    <source>
        <dbReference type="SAM" id="SignalP"/>
    </source>
</evidence>
<keyword evidence="2" id="KW-0732">Signal</keyword>
<dbReference type="RefSeq" id="XP_009265104.1">
    <property type="nucleotide sequence ID" value="XM_009266829.1"/>
</dbReference>
<feature type="compositionally biased region" description="Low complexity" evidence="1">
    <location>
        <begin position="294"/>
        <end position="305"/>
    </location>
</feature>
<dbReference type="HOGENOM" id="CLU_717680_0_0_1"/>
<evidence type="ECO:0000313" key="4">
    <source>
        <dbReference type="Proteomes" id="UP000010094"/>
    </source>
</evidence>
<keyword evidence="4" id="KW-1185">Reference proteome</keyword>
<proteinExistence type="predicted"/>
<name>I7AT27_ENCRO</name>
<dbReference type="KEGG" id="ero:EROM_081930"/>
<feature type="region of interest" description="Disordered" evidence="1">
    <location>
        <begin position="234"/>
        <end position="320"/>
    </location>
</feature>
<reference evidence="3 4" key="1">
    <citation type="journal article" date="2012" name="Proc. Natl. Acad. Sci. U.S.A.">
        <title>Gain and loss of multiple functionally related, horizontally transferred genes in the reduced genomes of two microsporidian parasites.</title>
        <authorList>
            <person name="Pombert J.-F."/>
            <person name="Selman M."/>
            <person name="Burki F."/>
            <person name="Bardell F.T."/>
            <person name="Farinelli L."/>
            <person name="Solter L.F."/>
            <person name="Whitman D.W."/>
            <person name="Weiss L.M."/>
            <person name="Corradi N."/>
            <person name="Keeling P.J."/>
        </authorList>
    </citation>
    <scope>NUCLEOTIDE SEQUENCE [LARGE SCALE GENOMIC DNA]</scope>
    <source>
        <strain evidence="3 4">SJ-2008</strain>
    </source>
</reference>
<accession>I7AT27</accession>
<gene>
    <name evidence="3" type="ordered locus">EROM_081930</name>
</gene>
<protein>
    <submittedName>
        <fullName evidence="3">Uncharacterized protein</fullName>
    </submittedName>
</protein>
<dbReference type="GeneID" id="20521928"/>
<dbReference type="Proteomes" id="UP000010094">
    <property type="component" value="Chromosome VIII"/>
</dbReference>
<evidence type="ECO:0000256" key="1">
    <source>
        <dbReference type="SAM" id="MobiDB-lite"/>
    </source>
</evidence>
<feature type="signal peptide" evidence="2">
    <location>
        <begin position="1"/>
        <end position="16"/>
    </location>
</feature>
<feature type="compositionally biased region" description="Basic and acidic residues" evidence="1">
    <location>
        <begin position="275"/>
        <end position="292"/>
    </location>
</feature>
<feature type="compositionally biased region" description="Polar residues" evidence="1">
    <location>
        <begin position="234"/>
        <end position="259"/>
    </location>
</feature>
<dbReference type="EMBL" id="CP003525">
    <property type="protein sequence ID" value="AFN83607.1"/>
    <property type="molecule type" value="Genomic_DNA"/>
</dbReference>